<reference evidence="2 4" key="1">
    <citation type="submission" date="2020-10" db="EMBL/GenBank/DDBJ databases">
        <title>Connecting structure to function with the recovery of over 1000 high-quality activated sludge metagenome-assembled genomes encoding full-length rRNA genes using long-read sequencing.</title>
        <authorList>
            <person name="Singleton C.M."/>
            <person name="Petriglieri F."/>
            <person name="Kristensen J.M."/>
            <person name="Kirkegaard R.H."/>
            <person name="Michaelsen T.Y."/>
            <person name="Andersen M.H."/>
            <person name="Karst S.M."/>
            <person name="Dueholm M.S."/>
            <person name="Nielsen P.H."/>
            <person name="Albertsen M."/>
        </authorList>
    </citation>
    <scope>NUCLEOTIDE SEQUENCE [LARGE SCALE GENOMIC DNA]</scope>
    <source>
        <strain evidence="2">AalE_18-Q3-R2-46_BAT3C.188</strain>
        <strain evidence="3">Ribe_18-Q3-R11-54_MAXAC.001</strain>
    </source>
</reference>
<protein>
    <recommendedName>
        <fullName evidence="5">Lipoprotein</fullName>
    </recommendedName>
</protein>
<accession>A0A934X4Z1</accession>
<organism evidence="2 4">
    <name type="scientific">Candidatus Phosphoribacter hodrii</name>
    <dbReference type="NCBI Taxonomy" id="2953743"/>
    <lineage>
        <taxon>Bacteria</taxon>
        <taxon>Bacillati</taxon>
        <taxon>Actinomycetota</taxon>
        <taxon>Actinomycetes</taxon>
        <taxon>Micrococcales</taxon>
        <taxon>Dermatophilaceae</taxon>
        <taxon>Candidatus Phosphoribacter</taxon>
    </lineage>
</organism>
<name>A0A934X4Z1_9MICO</name>
<feature type="compositionally biased region" description="Polar residues" evidence="1">
    <location>
        <begin position="215"/>
        <end position="232"/>
    </location>
</feature>
<dbReference type="EMBL" id="JADIXZ010000004">
    <property type="protein sequence ID" value="MBK6300550.1"/>
    <property type="molecule type" value="Genomic_DNA"/>
</dbReference>
<sequence>MRTGVQGLRGWRRAAPVTVAAVGLLLTAGACPAPPIESDAVDRARVDALLAADPGLASTEVSYGGGGVGSVNLRYRRPSITVRGTLVPAHPAGSLEGLTAKQVLAADEGSAVAALRSTLEDLRRRGWVVTSANCEVITSVGTSLHRSWLVEARRPMASDPKVWALLQLSAAVSRNYGSADLSFPRVEMIQQARLPFHLDEPNVFAPPSGLPAGGLTSTCADQATLPSANASEGSAFPPLVDGPPR</sequence>
<evidence type="ECO:0000313" key="3">
    <source>
        <dbReference type="EMBL" id="MBL0004730.1"/>
    </source>
</evidence>
<dbReference type="PROSITE" id="PS51257">
    <property type="entry name" value="PROKAR_LIPOPROTEIN"/>
    <property type="match status" value="1"/>
</dbReference>
<evidence type="ECO:0000313" key="4">
    <source>
        <dbReference type="Proteomes" id="UP000718281"/>
    </source>
</evidence>
<evidence type="ECO:0000256" key="1">
    <source>
        <dbReference type="SAM" id="MobiDB-lite"/>
    </source>
</evidence>
<dbReference type="EMBL" id="JADKGK010000022">
    <property type="protein sequence ID" value="MBL0004730.1"/>
    <property type="molecule type" value="Genomic_DNA"/>
</dbReference>
<dbReference type="Proteomes" id="UP000718281">
    <property type="component" value="Unassembled WGS sequence"/>
</dbReference>
<dbReference type="AlphaFoldDB" id="A0A934X4Z1"/>
<evidence type="ECO:0008006" key="5">
    <source>
        <dbReference type="Google" id="ProtNLM"/>
    </source>
</evidence>
<comment type="caution">
    <text evidence="2">The sequence shown here is derived from an EMBL/GenBank/DDBJ whole genome shotgun (WGS) entry which is preliminary data.</text>
</comment>
<feature type="region of interest" description="Disordered" evidence="1">
    <location>
        <begin position="215"/>
        <end position="245"/>
    </location>
</feature>
<gene>
    <name evidence="2" type="ORF">IPF40_05680</name>
    <name evidence="3" type="ORF">IPP00_12360</name>
</gene>
<dbReference type="Proteomes" id="UP000886632">
    <property type="component" value="Unassembled WGS sequence"/>
</dbReference>
<evidence type="ECO:0000313" key="2">
    <source>
        <dbReference type="EMBL" id="MBK6300550.1"/>
    </source>
</evidence>
<proteinExistence type="predicted"/>